<keyword evidence="4 9" id="KW-0479">Metal-binding</keyword>
<reference evidence="13" key="1">
    <citation type="submission" date="2014-09" db="EMBL/GenBank/DDBJ databases">
        <authorList>
            <person name="Magalhaes I.L.F."/>
            <person name="Oliveira U."/>
            <person name="Santos F.R."/>
            <person name="Vidigal T.H.D.A."/>
            <person name="Brescovit A.D."/>
            <person name="Santos A.J."/>
        </authorList>
    </citation>
    <scope>NUCLEOTIDE SEQUENCE</scope>
    <source>
        <tissue evidence="13">Shoot tissue taken approximately 20 cm above the soil surface</tissue>
    </source>
</reference>
<dbReference type="InterPro" id="IPR037523">
    <property type="entry name" value="VOC_core"/>
</dbReference>
<evidence type="ECO:0000256" key="11">
    <source>
        <dbReference type="SAM" id="SignalP"/>
    </source>
</evidence>
<dbReference type="GO" id="GO:0005737">
    <property type="term" value="C:cytoplasm"/>
    <property type="evidence" value="ECO:0007669"/>
    <property type="project" value="TreeGrafter"/>
</dbReference>
<evidence type="ECO:0000256" key="10">
    <source>
        <dbReference type="RuleBase" id="RU361179"/>
    </source>
</evidence>
<dbReference type="GO" id="GO:0046872">
    <property type="term" value="F:metal ion binding"/>
    <property type="evidence" value="ECO:0007669"/>
    <property type="project" value="UniProtKB-UniRule"/>
</dbReference>
<organism evidence="13">
    <name type="scientific">Arundo donax</name>
    <name type="common">Giant reed</name>
    <name type="synonym">Donax arundinaceus</name>
    <dbReference type="NCBI Taxonomy" id="35708"/>
    <lineage>
        <taxon>Eukaryota</taxon>
        <taxon>Viridiplantae</taxon>
        <taxon>Streptophyta</taxon>
        <taxon>Embryophyta</taxon>
        <taxon>Tracheophyta</taxon>
        <taxon>Spermatophyta</taxon>
        <taxon>Magnoliopsida</taxon>
        <taxon>Liliopsida</taxon>
        <taxon>Poales</taxon>
        <taxon>Poaceae</taxon>
        <taxon>PACMAD clade</taxon>
        <taxon>Arundinoideae</taxon>
        <taxon>Arundineae</taxon>
        <taxon>Arundo</taxon>
    </lineage>
</organism>
<dbReference type="PROSITE" id="PS51819">
    <property type="entry name" value="VOC"/>
    <property type="match status" value="1"/>
</dbReference>
<comment type="cofactor">
    <cofactor evidence="9">
        <name>Zn(2+)</name>
        <dbReference type="ChEBI" id="CHEBI:29105"/>
    </cofactor>
    <text evidence="9">Binds 1 zinc ion per subunit. In the homodimer, two zinc ions are bound between subunits.</text>
</comment>
<evidence type="ECO:0000256" key="7">
    <source>
        <dbReference type="ARBA" id="ARBA00048273"/>
    </source>
</evidence>
<feature type="binding site" evidence="9">
    <location>
        <position position="214"/>
    </location>
    <ligand>
        <name>Zn(2+)</name>
        <dbReference type="ChEBI" id="CHEBI:29105"/>
        <note>ligand shared between dimeric partners</note>
    </ligand>
</feature>
<dbReference type="EMBL" id="GBRH01240080">
    <property type="protein sequence ID" value="JAD57815.1"/>
    <property type="molecule type" value="Transcribed_RNA"/>
</dbReference>
<evidence type="ECO:0000256" key="4">
    <source>
        <dbReference type="ARBA" id="ARBA00022723"/>
    </source>
</evidence>
<feature type="binding site" evidence="9">
    <location>
        <position position="166"/>
    </location>
    <ligand>
        <name>Zn(2+)</name>
        <dbReference type="ChEBI" id="CHEBI:29105"/>
        <note>ligand shared between dimeric partners</note>
    </ligand>
</feature>
<reference evidence="13" key="2">
    <citation type="journal article" date="2015" name="Data Brief">
        <title>Shoot transcriptome of the giant reed, Arundo donax.</title>
        <authorList>
            <person name="Barrero R.A."/>
            <person name="Guerrero F.D."/>
            <person name="Moolhuijzen P."/>
            <person name="Goolsby J.A."/>
            <person name="Tidwell J."/>
            <person name="Bellgard S.E."/>
            <person name="Bellgard M.I."/>
        </authorList>
    </citation>
    <scope>NUCLEOTIDE SEQUENCE</scope>
    <source>
        <tissue evidence="13">Shoot tissue taken approximately 20 cm above the soil surface</tissue>
    </source>
</reference>
<dbReference type="PROSITE" id="PS00935">
    <property type="entry name" value="GLYOXALASE_I_2"/>
    <property type="match status" value="1"/>
</dbReference>
<dbReference type="GO" id="GO:0004462">
    <property type="term" value="F:lactoylglutathione lyase activity"/>
    <property type="evidence" value="ECO:0007669"/>
    <property type="project" value="UniProtKB-UniRule"/>
</dbReference>
<dbReference type="PROSITE" id="PS00934">
    <property type="entry name" value="GLYOXALASE_I_1"/>
    <property type="match status" value="1"/>
</dbReference>
<evidence type="ECO:0000313" key="13">
    <source>
        <dbReference type="EMBL" id="JAD57815.1"/>
    </source>
</evidence>
<comment type="catalytic activity">
    <reaction evidence="7 10">
        <text>(R)-S-lactoylglutathione = methylglyoxal + glutathione</text>
        <dbReference type="Rhea" id="RHEA:19069"/>
        <dbReference type="ChEBI" id="CHEBI:17158"/>
        <dbReference type="ChEBI" id="CHEBI:57474"/>
        <dbReference type="ChEBI" id="CHEBI:57925"/>
        <dbReference type="EC" id="4.4.1.5"/>
    </reaction>
</comment>
<comment type="pathway">
    <text evidence="1 10">Secondary metabolite metabolism; methylglyoxal degradation; (R)-lactate from methylglyoxal: step 1/2.</text>
</comment>
<protein>
    <recommendedName>
        <fullName evidence="3 10">Lactoylglutathione lyase</fullName>
        <ecNumber evidence="3 10">4.4.1.5</ecNumber>
    </recommendedName>
    <alternativeName>
        <fullName evidence="6 10">Glyoxalase I</fullName>
    </alternativeName>
</protein>
<dbReference type="Pfam" id="PF00903">
    <property type="entry name" value="Glyoxalase"/>
    <property type="match status" value="1"/>
</dbReference>
<evidence type="ECO:0000256" key="8">
    <source>
        <dbReference type="PIRSR" id="PIRSR604361-1"/>
    </source>
</evidence>
<dbReference type="Gene3D" id="3.10.180.10">
    <property type="entry name" value="2,3-Dihydroxybiphenyl 1,2-Dioxygenase, domain 1"/>
    <property type="match status" value="1"/>
</dbReference>
<dbReference type="InterPro" id="IPR029068">
    <property type="entry name" value="Glyas_Bleomycin-R_OHBP_Dase"/>
</dbReference>
<evidence type="ECO:0000256" key="9">
    <source>
        <dbReference type="PIRSR" id="PIRSR604361-3"/>
    </source>
</evidence>
<proteinExistence type="inferred from homology"/>
<evidence type="ECO:0000256" key="1">
    <source>
        <dbReference type="ARBA" id="ARBA00005008"/>
    </source>
</evidence>
<evidence type="ECO:0000259" key="12">
    <source>
        <dbReference type="PROSITE" id="PS51819"/>
    </source>
</evidence>
<evidence type="ECO:0000256" key="3">
    <source>
        <dbReference type="ARBA" id="ARBA00012081"/>
    </source>
</evidence>
<dbReference type="PANTHER" id="PTHR46036:SF5">
    <property type="entry name" value="LACTOYLGLUTATHIONE LYASE"/>
    <property type="match status" value="1"/>
</dbReference>
<evidence type="ECO:0000256" key="5">
    <source>
        <dbReference type="ARBA" id="ARBA00023239"/>
    </source>
</evidence>
<feature type="signal peptide" evidence="11">
    <location>
        <begin position="1"/>
        <end position="18"/>
    </location>
</feature>
<dbReference type="CDD" id="cd16358">
    <property type="entry name" value="GlxI_Ni"/>
    <property type="match status" value="1"/>
</dbReference>
<dbReference type="NCBIfam" id="TIGR00068">
    <property type="entry name" value="glyox_I"/>
    <property type="match status" value="1"/>
</dbReference>
<name>A0A0A9B9B0_ARUDO</name>
<keyword evidence="5 10" id="KW-0456">Lyase</keyword>
<comment type="similarity">
    <text evidence="2 10">Belongs to the glyoxalase I family.</text>
</comment>
<dbReference type="PANTHER" id="PTHR46036">
    <property type="entry name" value="LACTOYLGLUTATHIONE LYASE"/>
    <property type="match status" value="1"/>
</dbReference>
<dbReference type="InterPro" id="IPR018146">
    <property type="entry name" value="Glyoxalase_1_CS"/>
</dbReference>
<dbReference type="InterPro" id="IPR004361">
    <property type="entry name" value="Glyoxalase_1"/>
</dbReference>
<comment type="function">
    <text evidence="10">Catalyzes the conversion of hemimercaptal, formed from methylglyoxal and glutathione, to S-lactoylglutathione.</text>
</comment>
<dbReference type="UniPathway" id="UPA00619">
    <property type="reaction ID" value="UER00675"/>
</dbReference>
<feature type="binding site" evidence="9">
    <location>
        <position position="148"/>
    </location>
    <ligand>
        <name>Zn(2+)</name>
        <dbReference type="ChEBI" id="CHEBI:29105"/>
        <note>ligand shared between dimeric partners</note>
    </ligand>
</feature>
<keyword evidence="11" id="KW-0732">Signal</keyword>
<feature type="domain" description="VOC" evidence="12">
    <location>
        <begin position="94"/>
        <end position="218"/>
    </location>
</feature>
<keyword evidence="9 10" id="KW-0862">Zinc</keyword>
<dbReference type="AlphaFoldDB" id="A0A0A9B9B0"/>
<dbReference type="SUPFAM" id="SSF54593">
    <property type="entry name" value="Glyoxalase/Bleomycin resistance protein/Dihydroxybiphenyl dioxygenase"/>
    <property type="match status" value="1"/>
</dbReference>
<evidence type="ECO:0000256" key="2">
    <source>
        <dbReference type="ARBA" id="ARBA00010363"/>
    </source>
</evidence>
<sequence>MARLLLPLPFAAAAAASASSLHLAASRLRLPAVSVARREGLFRGRVGGVVRAPARPARRGLSAGAEAGGGSAAQAGTVVGQEEAMEWVKKDRRRLLHVVYRVGDLDKTIKFYTECLGMKLLRKRDIPEERYTNAFLGYGPEDSHFVVELTYNYGVESYDIGTGFGHFGIAVEDVAKTVELIKAKGGTVTRGPGPVKGGKSVIAFIEDPDGYKFELIERGPTLEPFVPGDASSG</sequence>
<dbReference type="GO" id="GO:0019243">
    <property type="term" value="P:methylglyoxal catabolic process to D-lactate via S-lactoyl-glutathione"/>
    <property type="evidence" value="ECO:0007669"/>
    <property type="project" value="TreeGrafter"/>
</dbReference>
<evidence type="ECO:0000256" key="6">
    <source>
        <dbReference type="ARBA" id="ARBA00030537"/>
    </source>
</evidence>
<feature type="chain" id="PRO_5002062843" description="Lactoylglutathione lyase" evidence="11">
    <location>
        <begin position="19"/>
        <end position="233"/>
    </location>
</feature>
<dbReference type="InterPro" id="IPR004360">
    <property type="entry name" value="Glyas_Fos-R_dOase_dom"/>
</dbReference>
<accession>A0A0A9B9B0</accession>
<dbReference type="EC" id="4.4.1.5" evidence="3 10"/>
<feature type="active site" description="Proton donor/acceptor" evidence="8">
    <location>
        <position position="214"/>
    </location>
</feature>